<evidence type="ECO:0000259" key="6">
    <source>
        <dbReference type="Pfam" id="PF02826"/>
    </source>
</evidence>
<keyword evidence="3 5" id="KW-0520">NAD</keyword>
<comment type="subunit">
    <text evidence="5">Homodimer.</text>
</comment>
<dbReference type="EC" id="1.1.1.290" evidence="5"/>
<feature type="binding site" evidence="5">
    <location>
        <position position="45"/>
    </location>
    <ligand>
        <name>substrate</name>
    </ligand>
</feature>
<dbReference type="RefSeq" id="WP_265046130.1">
    <property type="nucleotide sequence ID" value="NZ_CP100390.1"/>
</dbReference>
<name>A0ABY6MXX2_9ALTE</name>
<dbReference type="NCBIfam" id="NF001309">
    <property type="entry name" value="PRK00257.1"/>
    <property type="match status" value="1"/>
</dbReference>
<reference evidence="8" key="1">
    <citation type="submission" date="2022-06" db="EMBL/GenBank/DDBJ databases">
        <title>Alkalimarinus sp. nov., isolated from gut of a Alitta virens.</title>
        <authorList>
            <person name="Yang A.I."/>
            <person name="Shin N.-R."/>
        </authorList>
    </citation>
    <scope>NUCLEOTIDE SEQUENCE</scope>
    <source>
        <strain evidence="8">A2M4</strain>
    </source>
</reference>
<dbReference type="Pfam" id="PF11890">
    <property type="entry name" value="DUF3410"/>
    <property type="match status" value="1"/>
</dbReference>
<proteinExistence type="inferred from homology"/>
<sequence>MKIVADENIPLLHNFFGDVGDIETYPGRALTNECVMGADILLVRSVTQVNETLLAGSNVKFVGTCTIGTDHIDTAYLQSKGITFSSAPGCNATSVVEYVISTLSVLSEVRQIDLSDITVGVVGCGNVGSRVVSTLKRLGLKVLANDPLVDQTEMVSFEEILKCDIISLHTPLTKEGDYPTYHLFDENTLAKLTEQQVLINTGRGAVIDGEALKQKLKKQPRFTAVLDVWETEPNVDIELAGLVTIGTPHIAGYSLDGKVKGTEMIYQALCRHLGLPLRHQVAQFIPSPPLSRMHFTSEAEQAWSMHTAIRTVYDVRHDHYNLMNTLQGTEQQRVQAFDQLRKQYRPRREFSTIKVFLKNTDSAMHSMFKALGFNVKSA</sequence>
<keyword evidence="1 5" id="KW-0963">Cytoplasm</keyword>
<evidence type="ECO:0000313" key="9">
    <source>
        <dbReference type="Proteomes" id="UP001163739"/>
    </source>
</evidence>
<comment type="subcellular location">
    <subcellularLocation>
        <location evidence="5">Cytoplasm</location>
    </subcellularLocation>
</comment>
<evidence type="ECO:0000256" key="5">
    <source>
        <dbReference type="HAMAP-Rule" id="MF_01825"/>
    </source>
</evidence>
<evidence type="ECO:0000256" key="1">
    <source>
        <dbReference type="ARBA" id="ARBA00022490"/>
    </source>
</evidence>
<evidence type="ECO:0000313" key="8">
    <source>
        <dbReference type="EMBL" id="UZE94637.1"/>
    </source>
</evidence>
<dbReference type="SUPFAM" id="SSF52283">
    <property type="entry name" value="Formate/glycerate dehydrogenase catalytic domain-like"/>
    <property type="match status" value="1"/>
</dbReference>
<dbReference type="Pfam" id="PF02826">
    <property type="entry name" value="2-Hacid_dh_C"/>
    <property type="match status" value="1"/>
</dbReference>
<keyword evidence="9" id="KW-1185">Reference proteome</keyword>
<evidence type="ECO:0000259" key="7">
    <source>
        <dbReference type="Pfam" id="PF11890"/>
    </source>
</evidence>
<feature type="binding site" evidence="5">
    <location>
        <position position="252"/>
    </location>
    <ligand>
        <name>NAD(+)</name>
        <dbReference type="ChEBI" id="CHEBI:57540"/>
    </ligand>
</feature>
<comment type="similarity">
    <text evidence="5">Belongs to the D-isomer specific 2-hydroxyacid dehydrogenase family. PdxB subfamily.</text>
</comment>
<dbReference type="InterPro" id="IPR036291">
    <property type="entry name" value="NAD(P)-bd_dom_sf"/>
</dbReference>
<comment type="function">
    <text evidence="5">Catalyzes the oxidation of erythronate-4-phosphate to 3-hydroxy-2-oxo-4-phosphonooxybutanoate.</text>
</comment>
<feature type="binding site" evidence="5">
    <location>
        <position position="170"/>
    </location>
    <ligand>
        <name>NAD(+)</name>
        <dbReference type="ChEBI" id="CHEBI:57540"/>
    </ligand>
</feature>
<feature type="binding site" evidence="5">
    <location>
        <position position="66"/>
    </location>
    <ligand>
        <name>substrate</name>
    </ligand>
</feature>
<dbReference type="HAMAP" id="MF_01825">
    <property type="entry name" value="PdxB"/>
    <property type="match status" value="1"/>
</dbReference>
<evidence type="ECO:0000256" key="3">
    <source>
        <dbReference type="ARBA" id="ARBA00023027"/>
    </source>
</evidence>
<dbReference type="Proteomes" id="UP001163739">
    <property type="component" value="Chromosome"/>
</dbReference>
<dbReference type="InterPro" id="IPR020921">
    <property type="entry name" value="Erythronate-4-P_DHase"/>
</dbReference>
<organism evidence="8 9">
    <name type="scientific">Alkalimarinus alittae</name>
    <dbReference type="NCBI Taxonomy" id="2961619"/>
    <lineage>
        <taxon>Bacteria</taxon>
        <taxon>Pseudomonadati</taxon>
        <taxon>Pseudomonadota</taxon>
        <taxon>Gammaproteobacteria</taxon>
        <taxon>Alteromonadales</taxon>
        <taxon>Alteromonadaceae</taxon>
        <taxon>Alkalimarinus</taxon>
    </lineage>
</organism>
<dbReference type="InterPro" id="IPR006140">
    <property type="entry name" value="D-isomer_DH_NAD-bd"/>
</dbReference>
<dbReference type="PANTHER" id="PTHR42938">
    <property type="entry name" value="FORMATE DEHYDROGENASE 1"/>
    <property type="match status" value="1"/>
</dbReference>
<dbReference type="InterPro" id="IPR038251">
    <property type="entry name" value="PdxB_dimer_sf"/>
</dbReference>
<dbReference type="GO" id="GO:0033711">
    <property type="term" value="F:4-phosphoerythronate dehydrogenase activity"/>
    <property type="evidence" value="ECO:0007669"/>
    <property type="project" value="UniProtKB-EC"/>
</dbReference>
<comment type="caution">
    <text evidence="5">Lacks conserved residue(s) required for the propagation of feature annotation.</text>
</comment>
<feature type="active site" evidence="5">
    <location>
        <position position="232"/>
    </location>
</feature>
<comment type="catalytic activity">
    <reaction evidence="5">
        <text>4-phospho-D-erythronate + NAD(+) = (R)-3-hydroxy-2-oxo-4-phosphooxybutanoate + NADH + H(+)</text>
        <dbReference type="Rhea" id="RHEA:18829"/>
        <dbReference type="ChEBI" id="CHEBI:15378"/>
        <dbReference type="ChEBI" id="CHEBI:57540"/>
        <dbReference type="ChEBI" id="CHEBI:57945"/>
        <dbReference type="ChEBI" id="CHEBI:58538"/>
        <dbReference type="ChEBI" id="CHEBI:58766"/>
        <dbReference type="EC" id="1.1.1.290"/>
    </reaction>
</comment>
<feature type="active site" description="Proton donor" evidence="5">
    <location>
        <position position="249"/>
    </location>
</feature>
<feature type="binding site" evidence="5">
    <location>
        <position position="253"/>
    </location>
    <ligand>
        <name>substrate</name>
    </ligand>
</feature>
<comment type="pathway">
    <text evidence="5">Cofactor biosynthesis; pyridoxine 5'-phosphate biosynthesis; pyridoxine 5'-phosphate from D-erythrose 4-phosphate: step 2/5.</text>
</comment>
<evidence type="ECO:0000256" key="2">
    <source>
        <dbReference type="ARBA" id="ARBA00023002"/>
    </source>
</evidence>
<dbReference type="SUPFAM" id="SSF51735">
    <property type="entry name" value="NAD(P)-binding Rossmann-fold domains"/>
    <property type="match status" value="1"/>
</dbReference>
<feature type="active site" evidence="5">
    <location>
        <position position="203"/>
    </location>
</feature>
<keyword evidence="2 5" id="KW-0560">Oxidoreductase</keyword>
<feature type="binding site" evidence="5">
    <location>
        <position position="146"/>
    </location>
    <ligand>
        <name>NAD(+)</name>
        <dbReference type="ChEBI" id="CHEBI:57540"/>
    </ligand>
</feature>
<keyword evidence="4 5" id="KW-0664">Pyridoxine biosynthesis</keyword>
<dbReference type="Gene3D" id="3.30.1370.170">
    <property type="match status" value="1"/>
</dbReference>
<protein>
    <recommendedName>
        <fullName evidence="5">Erythronate-4-phosphate dehydrogenase</fullName>
        <ecNumber evidence="5">1.1.1.290</ecNumber>
    </recommendedName>
</protein>
<dbReference type="CDD" id="cd12158">
    <property type="entry name" value="ErythrP_dh"/>
    <property type="match status" value="1"/>
</dbReference>
<feature type="domain" description="Erythronate-4-phosphate dehydrogenase dimerisation" evidence="7">
    <location>
        <begin position="284"/>
        <end position="372"/>
    </location>
</feature>
<dbReference type="PANTHER" id="PTHR42938:SF9">
    <property type="entry name" value="FORMATE DEHYDROGENASE 1"/>
    <property type="match status" value="1"/>
</dbReference>
<gene>
    <name evidence="5 8" type="primary">pdxB</name>
    <name evidence="8" type="ORF">NKI27_11120</name>
</gene>
<evidence type="ECO:0000256" key="4">
    <source>
        <dbReference type="ARBA" id="ARBA00023096"/>
    </source>
</evidence>
<feature type="domain" description="D-isomer specific 2-hydroxyacid dehydrogenase NAD-binding" evidence="6">
    <location>
        <begin position="109"/>
        <end position="251"/>
    </location>
</feature>
<dbReference type="EMBL" id="CP100390">
    <property type="protein sequence ID" value="UZE94637.1"/>
    <property type="molecule type" value="Genomic_DNA"/>
</dbReference>
<dbReference type="InterPro" id="IPR024531">
    <property type="entry name" value="Erythronate-4-P_DHase_dimer"/>
</dbReference>
<feature type="binding site" evidence="5">
    <location>
        <position position="227"/>
    </location>
    <ligand>
        <name>NAD(+)</name>
        <dbReference type="ChEBI" id="CHEBI:57540"/>
    </ligand>
</feature>
<dbReference type="Gene3D" id="3.40.50.720">
    <property type="entry name" value="NAD(P)-binding Rossmann-like Domain"/>
    <property type="match status" value="2"/>
</dbReference>
<accession>A0ABY6MXX2</accession>